<sequence length="470" mass="51964">MINLKKIPSIDEILIQEEIQQLISRYKRDFVVETARMIVAEFREELRLVTEEIEKKTIFTTIVDKIKEKAESSNAGTLQRVINGTGVVLHTNLGRAPLAERAVKHMQDIGRSYNNLEMDLNKGERGSRYYHVEELLIKLTGAEAALVVNNNAAAVMLGLTTLAEQREVIVSRGQLVEIGGAFRIPEVMKQSGAKLREVGTTNKTYVSDYAQAINEDTALLFSAHTSNYQIIGFTSEVSMEELVSLGKDKGLPVFMDLGSGILTALDDGGLGGEPTVQECVKAGADIITFSGDKMLGGPQAGIIVGKREYIDRMKKNQLLRALRVDKLILAALEGTLLEYLSGHPRQSVPIIQMLSYSREQLEDKAEHLLRLLEARLEEGINQYTIRLVTLEDMVGGGAYPNHKMPGAGVEIEFGKISLDKAARELRLRNPALVARKQDNKMLISVRTLLPGDEQEIIEMIASLGEKQSPV</sequence>
<evidence type="ECO:0000259" key="7">
    <source>
        <dbReference type="Pfam" id="PF12390"/>
    </source>
</evidence>
<comment type="cofactor">
    <cofactor evidence="1">
        <name>pyridoxal 5'-phosphate</name>
        <dbReference type="ChEBI" id="CHEBI:597326"/>
    </cofactor>
</comment>
<comment type="caution">
    <text evidence="8">The sequence shown here is derived from an EMBL/GenBank/DDBJ whole genome shotgun (WGS) entry which is preliminary data.</text>
</comment>
<name>A0A0W8E6V2_9ZZZZ</name>
<keyword evidence="4" id="KW-0663">Pyridoxal phosphate</keyword>
<dbReference type="PANTHER" id="PTHR32328:SF0">
    <property type="entry name" value="L-SERYL-TRNA(SEC) SELENIUM TRANSFERASE"/>
    <property type="match status" value="1"/>
</dbReference>
<dbReference type="Pfam" id="PF03841">
    <property type="entry name" value="SelA"/>
    <property type="match status" value="1"/>
</dbReference>
<dbReference type="SUPFAM" id="SSF53383">
    <property type="entry name" value="PLP-dependent transferases"/>
    <property type="match status" value="1"/>
</dbReference>
<dbReference type="PANTHER" id="PTHR32328">
    <property type="entry name" value="L-SERYL-TRNA(SEC) SELENIUM TRANSFERASE"/>
    <property type="match status" value="1"/>
</dbReference>
<dbReference type="GO" id="GO:0005737">
    <property type="term" value="C:cytoplasm"/>
    <property type="evidence" value="ECO:0007669"/>
    <property type="project" value="InterPro"/>
</dbReference>
<reference evidence="8" key="1">
    <citation type="journal article" date="2015" name="Proc. Natl. Acad. Sci. U.S.A.">
        <title>Networks of energetic and metabolic interactions define dynamics in microbial communities.</title>
        <authorList>
            <person name="Embree M."/>
            <person name="Liu J.K."/>
            <person name="Al-Bassam M.M."/>
            <person name="Zengler K."/>
        </authorList>
    </citation>
    <scope>NUCLEOTIDE SEQUENCE</scope>
</reference>
<keyword evidence="5" id="KW-0648">Protein biosynthesis</keyword>
<keyword evidence="2" id="KW-0963">Cytoplasm</keyword>
<dbReference type="InterPro" id="IPR015421">
    <property type="entry name" value="PyrdxlP-dep_Trfase_major"/>
</dbReference>
<organism evidence="8">
    <name type="scientific">hydrocarbon metagenome</name>
    <dbReference type="NCBI Taxonomy" id="938273"/>
    <lineage>
        <taxon>unclassified sequences</taxon>
        <taxon>metagenomes</taxon>
        <taxon>ecological metagenomes</taxon>
    </lineage>
</organism>
<protein>
    <submittedName>
        <fullName evidence="8">L-seryl-trna(Sec) selenium transferase</fullName>
        <ecNumber evidence="8">2.9.1.1</ecNumber>
    </submittedName>
</protein>
<dbReference type="Gene3D" id="3.40.640.10">
    <property type="entry name" value="Type I PLP-dependent aspartate aminotransferase-like (Major domain)"/>
    <property type="match status" value="1"/>
</dbReference>
<dbReference type="InterPro" id="IPR018319">
    <property type="entry name" value="SelA-like"/>
</dbReference>
<gene>
    <name evidence="8" type="ORF">ASZ90_018234</name>
</gene>
<evidence type="ECO:0000256" key="3">
    <source>
        <dbReference type="ARBA" id="ARBA00022679"/>
    </source>
</evidence>
<feature type="domain" description="L-seryl-tRNA selenium transferase N-terminal" evidence="7">
    <location>
        <begin position="4"/>
        <end position="36"/>
    </location>
</feature>
<evidence type="ECO:0000256" key="6">
    <source>
        <dbReference type="ARBA" id="ARBA00023266"/>
    </source>
</evidence>
<dbReference type="AlphaFoldDB" id="A0A0W8E6V2"/>
<dbReference type="NCBIfam" id="TIGR00474">
    <property type="entry name" value="selA"/>
    <property type="match status" value="1"/>
</dbReference>
<dbReference type="InterPro" id="IPR025862">
    <property type="entry name" value="SelA_trans_N_dom"/>
</dbReference>
<evidence type="ECO:0000313" key="8">
    <source>
        <dbReference type="EMBL" id="KUG04363.1"/>
    </source>
</evidence>
<keyword evidence="6" id="KW-0711">Selenium</keyword>
<evidence type="ECO:0000256" key="2">
    <source>
        <dbReference type="ARBA" id="ARBA00022490"/>
    </source>
</evidence>
<dbReference type="InterPro" id="IPR004534">
    <property type="entry name" value="SelA_trans"/>
</dbReference>
<evidence type="ECO:0000256" key="5">
    <source>
        <dbReference type="ARBA" id="ARBA00022917"/>
    </source>
</evidence>
<dbReference type="Pfam" id="PF12390">
    <property type="entry name" value="Se-cys_synth_N"/>
    <property type="match status" value="1"/>
</dbReference>
<keyword evidence="3 8" id="KW-0808">Transferase</keyword>
<dbReference type="Gene3D" id="3.90.1150.180">
    <property type="match status" value="1"/>
</dbReference>
<dbReference type="EC" id="2.9.1.1" evidence="8"/>
<dbReference type="InterPro" id="IPR015424">
    <property type="entry name" value="PyrdxlP-dep_Trfase"/>
</dbReference>
<evidence type="ECO:0000256" key="1">
    <source>
        <dbReference type="ARBA" id="ARBA00001933"/>
    </source>
</evidence>
<dbReference type="HAMAP" id="MF_00423">
    <property type="entry name" value="SelA"/>
    <property type="match status" value="1"/>
</dbReference>
<evidence type="ECO:0000256" key="4">
    <source>
        <dbReference type="ARBA" id="ARBA00022898"/>
    </source>
</evidence>
<dbReference type="GO" id="GO:0004125">
    <property type="term" value="F:L-seryl-tRNA(Sec) selenium transferase activity"/>
    <property type="evidence" value="ECO:0007669"/>
    <property type="project" value="UniProtKB-EC"/>
</dbReference>
<proteinExistence type="inferred from homology"/>
<dbReference type="EMBL" id="LNQE01001851">
    <property type="protein sequence ID" value="KUG04363.1"/>
    <property type="molecule type" value="Genomic_DNA"/>
</dbReference>
<dbReference type="GO" id="GO:0001514">
    <property type="term" value="P:selenocysteine incorporation"/>
    <property type="evidence" value="ECO:0007669"/>
    <property type="project" value="InterPro"/>
</dbReference>
<accession>A0A0W8E6V2</accession>